<accession>A0A0L8AA36</accession>
<comment type="caution">
    <text evidence="1">The sequence shown here is derived from an EMBL/GenBank/DDBJ whole genome shotgun (WGS) entry which is preliminary data.</text>
</comment>
<evidence type="ECO:0000313" key="1">
    <source>
        <dbReference type="EMBL" id="KOE99071.1"/>
    </source>
</evidence>
<dbReference type="Proteomes" id="UP000036890">
    <property type="component" value="Unassembled WGS sequence"/>
</dbReference>
<dbReference type="EMBL" id="AJLO02000024">
    <property type="protein sequence ID" value="KOE99071.1"/>
    <property type="molecule type" value="Genomic_DNA"/>
</dbReference>
<protein>
    <submittedName>
        <fullName evidence="1">Uncharacterized protein</fullName>
    </submittedName>
</protein>
<organism evidence="1 2">
    <name type="scientific">Stenotrophomonas geniculata N1</name>
    <dbReference type="NCBI Taxonomy" id="1167641"/>
    <lineage>
        <taxon>Bacteria</taxon>
        <taxon>Pseudomonadati</taxon>
        <taxon>Pseudomonadota</taxon>
        <taxon>Gammaproteobacteria</taxon>
        <taxon>Lysobacterales</taxon>
        <taxon>Lysobacteraceae</taxon>
        <taxon>Stenotrophomonas</taxon>
    </lineage>
</organism>
<proteinExistence type="predicted"/>
<name>A0A0L8AA36_9GAMM</name>
<sequence length="184" mass="19442">MATNSSSSILDALHPAIEAAIRARFPDFATVEFYREPGAEGLATPACLLAMTRCDRSKDKDDGSGQMQALLRFEARVVVAAAAIDAALQLRKAAVALAGWLHQLGRFPGAASGAIDVIAALPEDTAAAQPGLRTWLVEWSLPVALGSNAWEETGGAVPQAFYSFVPEIGRDHEARYQPIEGAAP</sequence>
<gene>
    <name evidence="1" type="ORF">W7K_11810</name>
</gene>
<dbReference type="RefSeq" id="WP_010483773.1">
    <property type="nucleotide sequence ID" value="NZ_AJLO02000024.1"/>
</dbReference>
<evidence type="ECO:0000313" key="2">
    <source>
        <dbReference type="Proteomes" id="UP000036890"/>
    </source>
</evidence>
<dbReference type="OrthoDB" id="5464992at2"/>
<reference evidence="1 2" key="1">
    <citation type="journal article" date="2012" name="J. Bacteriol.">
        <title>Genome sequence of a novel nicotine-degrading strain, Pseudomonas geniculata N1.</title>
        <authorList>
            <person name="Tang H."/>
            <person name="Yu H."/>
            <person name="Tai C."/>
            <person name="Huang K."/>
            <person name="Liu Y."/>
            <person name="Wang L."/>
            <person name="Yao Y."/>
            <person name="Wu G."/>
            <person name="Xu P."/>
        </authorList>
    </citation>
    <scope>NUCLEOTIDE SEQUENCE [LARGE SCALE GENOMIC DNA]</scope>
    <source>
        <strain evidence="1 2">N1</strain>
    </source>
</reference>
<dbReference type="AlphaFoldDB" id="A0A0L8AA36"/>